<keyword evidence="1" id="KW-1133">Transmembrane helix</keyword>
<feature type="transmembrane region" description="Helical" evidence="1">
    <location>
        <begin position="24"/>
        <end position="51"/>
    </location>
</feature>
<evidence type="ECO:0000313" key="3">
    <source>
        <dbReference type="WBParaSite" id="Pan_g12079.t1"/>
    </source>
</evidence>
<keyword evidence="1" id="KW-0812">Transmembrane</keyword>
<evidence type="ECO:0000313" key="2">
    <source>
        <dbReference type="Proteomes" id="UP000492821"/>
    </source>
</evidence>
<keyword evidence="2" id="KW-1185">Reference proteome</keyword>
<organism evidence="2 3">
    <name type="scientific">Panagrellus redivivus</name>
    <name type="common">Microworm</name>
    <dbReference type="NCBI Taxonomy" id="6233"/>
    <lineage>
        <taxon>Eukaryota</taxon>
        <taxon>Metazoa</taxon>
        <taxon>Ecdysozoa</taxon>
        <taxon>Nematoda</taxon>
        <taxon>Chromadorea</taxon>
        <taxon>Rhabditida</taxon>
        <taxon>Tylenchina</taxon>
        <taxon>Panagrolaimomorpha</taxon>
        <taxon>Panagrolaimoidea</taxon>
        <taxon>Panagrolaimidae</taxon>
        <taxon>Panagrellus</taxon>
    </lineage>
</organism>
<dbReference type="Proteomes" id="UP000492821">
    <property type="component" value="Unassembled WGS sequence"/>
</dbReference>
<protein>
    <submittedName>
        <fullName evidence="3">7TM_GPCR_Srx domain-containing protein</fullName>
    </submittedName>
</protein>
<reference evidence="3" key="2">
    <citation type="submission" date="2020-10" db="UniProtKB">
        <authorList>
            <consortium name="WormBaseParasite"/>
        </authorList>
    </citation>
    <scope>IDENTIFICATION</scope>
</reference>
<sequence>MEVNEQEFIYPVYKDNQEYLDKRVLISVIIRAILQVIGLFGNVHLVFAVCYNHQDFRRVFKAQLKAFTCKSTTRVTIIGTVQRTPIPNQPNHVAISSMT</sequence>
<accession>A0A7E4US83</accession>
<name>A0A7E4US83_PANRE</name>
<keyword evidence="1" id="KW-0472">Membrane</keyword>
<proteinExistence type="predicted"/>
<evidence type="ECO:0000256" key="1">
    <source>
        <dbReference type="SAM" id="Phobius"/>
    </source>
</evidence>
<reference evidence="2" key="1">
    <citation type="journal article" date="2013" name="Genetics">
        <title>The draft genome and transcriptome of Panagrellus redivivus are shaped by the harsh demands of a free-living lifestyle.</title>
        <authorList>
            <person name="Srinivasan J."/>
            <person name="Dillman A.R."/>
            <person name="Macchietto M.G."/>
            <person name="Heikkinen L."/>
            <person name="Lakso M."/>
            <person name="Fracchia K.M."/>
            <person name="Antoshechkin I."/>
            <person name="Mortazavi A."/>
            <person name="Wong G."/>
            <person name="Sternberg P.W."/>
        </authorList>
    </citation>
    <scope>NUCLEOTIDE SEQUENCE [LARGE SCALE GENOMIC DNA]</scope>
    <source>
        <strain evidence="2">MT8872</strain>
    </source>
</reference>
<dbReference type="WBParaSite" id="Pan_g12079.t1">
    <property type="protein sequence ID" value="Pan_g12079.t1"/>
    <property type="gene ID" value="Pan_g12079"/>
</dbReference>
<dbReference type="AlphaFoldDB" id="A0A7E4US83"/>